<gene>
    <name evidence="1" type="ORF">OTK00_000145</name>
</gene>
<proteinExistence type="predicted"/>
<dbReference type="RefSeq" id="WP_045168497.1">
    <property type="nucleotide sequence ID" value="NZ_CP113865.1"/>
</dbReference>
<evidence type="ECO:0000313" key="2">
    <source>
        <dbReference type="Proteomes" id="UP001164909"/>
    </source>
</evidence>
<dbReference type="EMBL" id="CP113865">
    <property type="protein sequence ID" value="WAM34000.1"/>
    <property type="molecule type" value="Genomic_DNA"/>
</dbReference>
<sequence length="182" mass="21470">MNCGKGIYVLVEGIDDERFFERILKPMLSSKYSFIHIIKYSGDEFKSPKSLQKYSNYIRAFAESNNDYIFITDIDDSPCVTHKKEQIAKLMKNINKEKVVIVKKEIESWYLAGAEDNFCSKFGISEFQIGNTEKLSKEDFNKFIPRNFDRTDFMIELTKNFSIEKAKNRNASFKYFMEKYIE</sequence>
<accession>A0ABY7BMF8</accession>
<name>A0ABY7BMF8_9FIRM</name>
<keyword evidence="2" id="KW-1185">Reference proteome</keyword>
<dbReference type="Proteomes" id="UP001164909">
    <property type="component" value="Chromosome"/>
</dbReference>
<organism evidence="1 2">
    <name type="scientific">Caldicellulosiruptor morganii</name>
    <dbReference type="NCBI Taxonomy" id="1387555"/>
    <lineage>
        <taxon>Bacteria</taxon>
        <taxon>Bacillati</taxon>
        <taxon>Bacillota</taxon>
        <taxon>Bacillota incertae sedis</taxon>
        <taxon>Caldicellulosiruptorales</taxon>
        <taxon>Caldicellulosiruptoraceae</taxon>
        <taxon>Caldicellulosiruptor</taxon>
    </lineage>
</organism>
<protein>
    <submittedName>
        <fullName evidence="1">DUF4276 family protein</fullName>
    </submittedName>
</protein>
<reference evidence="1" key="1">
    <citation type="submission" date="2022-12" db="EMBL/GenBank/DDBJ databases">
        <authorList>
            <person name="Bing R.G."/>
            <person name="Willard D.J."/>
            <person name="Manesh M.J.H."/>
            <person name="Laemthong T."/>
            <person name="Crosby J.R."/>
            <person name="Kelly R.M."/>
        </authorList>
    </citation>
    <scope>NUCLEOTIDE SEQUENCE</scope>
    <source>
        <strain evidence="1">DSM 8990</strain>
    </source>
</reference>
<evidence type="ECO:0000313" key="1">
    <source>
        <dbReference type="EMBL" id="WAM34000.1"/>
    </source>
</evidence>